<protein>
    <recommendedName>
        <fullName evidence="9">Major facilitator superfamily (MFS) profile domain-containing protein</fullName>
    </recommendedName>
</protein>
<dbReference type="GO" id="GO:0005886">
    <property type="term" value="C:plasma membrane"/>
    <property type="evidence" value="ECO:0007669"/>
    <property type="project" value="UniProtKB-SubCell"/>
</dbReference>
<dbReference type="Pfam" id="PF00083">
    <property type="entry name" value="Sugar_tr"/>
    <property type="match status" value="1"/>
</dbReference>
<comment type="similarity">
    <text evidence="7">Belongs to the major facilitator superfamily. Sugar transporter (TC 2.A.1.1) family. Trehalose transporter subfamily.</text>
</comment>
<feature type="transmembrane region" description="Helical" evidence="8">
    <location>
        <begin position="387"/>
        <end position="409"/>
    </location>
</feature>
<gene>
    <name evidence="10" type="ORF">RI129_006365</name>
</gene>
<dbReference type="Gene3D" id="1.20.1250.20">
    <property type="entry name" value="MFS general substrate transporter like domains"/>
    <property type="match status" value="1"/>
</dbReference>
<dbReference type="InterPro" id="IPR005829">
    <property type="entry name" value="Sugar_transporter_CS"/>
</dbReference>
<dbReference type="PRINTS" id="PR00171">
    <property type="entry name" value="SUGRTRNSPORT"/>
</dbReference>
<dbReference type="GO" id="GO:0022857">
    <property type="term" value="F:transmembrane transporter activity"/>
    <property type="evidence" value="ECO:0007669"/>
    <property type="project" value="InterPro"/>
</dbReference>
<dbReference type="Proteomes" id="UP001329430">
    <property type="component" value="Chromosome 4"/>
</dbReference>
<dbReference type="SUPFAM" id="SSF103473">
    <property type="entry name" value="MFS general substrate transporter"/>
    <property type="match status" value="1"/>
</dbReference>
<accession>A0AAN7ZG50</accession>
<feature type="transmembrane region" description="Helical" evidence="8">
    <location>
        <begin position="421"/>
        <end position="439"/>
    </location>
</feature>
<dbReference type="InterPro" id="IPR003663">
    <property type="entry name" value="Sugar/inositol_transpt"/>
</dbReference>
<evidence type="ECO:0000256" key="8">
    <source>
        <dbReference type="SAM" id="Phobius"/>
    </source>
</evidence>
<evidence type="ECO:0000256" key="3">
    <source>
        <dbReference type="ARBA" id="ARBA00022692"/>
    </source>
</evidence>
<keyword evidence="5 8" id="KW-0472">Membrane</keyword>
<evidence type="ECO:0000256" key="5">
    <source>
        <dbReference type="ARBA" id="ARBA00023136"/>
    </source>
</evidence>
<evidence type="ECO:0000256" key="7">
    <source>
        <dbReference type="ARBA" id="ARBA00024348"/>
    </source>
</evidence>
<evidence type="ECO:0000256" key="1">
    <source>
        <dbReference type="ARBA" id="ARBA00004651"/>
    </source>
</evidence>
<dbReference type="InterPro" id="IPR005828">
    <property type="entry name" value="MFS_sugar_transport-like"/>
</dbReference>
<feature type="transmembrane region" description="Helical" evidence="8">
    <location>
        <begin position="170"/>
        <end position="191"/>
    </location>
</feature>
<name>A0AAN7ZG50_9COLE</name>
<dbReference type="InterPro" id="IPR036259">
    <property type="entry name" value="MFS_trans_sf"/>
</dbReference>
<dbReference type="PANTHER" id="PTHR48021">
    <property type="match status" value="1"/>
</dbReference>
<dbReference type="InterPro" id="IPR020846">
    <property type="entry name" value="MFS_dom"/>
</dbReference>
<keyword evidence="6" id="KW-0325">Glycoprotein</keyword>
<dbReference type="PROSITE" id="PS50850">
    <property type="entry name" value="MFS"/>
    <property type="match status" value="1"/>
</dbReference>
<evidence type="ECO:0000313" key="10">
    <source>
        <dbReference type="EMBL" id="KAK5645065.1"/>
    </source>
</evidence>
<keyword evidence="2" id="KW-1003">Cell membrane</keyword>
<comment type="subcellular location">
    <subcellularLocation>
        <location evidence="1">Cell membrane</location>
        <topology evidence="1">Multi-pass membrane protein</topology>
    </subcellularLocation>
</comment>
<feature type="transmembrane region" description="Helical" evidence="8">
    <location>
        <begin position="146"/>
        <end position="164"/>
    </location>
</feature>
<dbReference type="FunFam" id="1.20.1250.20:FF:000055">
    <property type="entry name" value="Facilitated trehalose transporter Tret1-2 homolog"/>
    <property type="match status" value="1"/>
</dbReference>
<reference evidence="10 11" key="1">
    <citation type="journal article" date="2024" name="Insects">
        <title>An Improved Chromosome-Level Genome Assembly of the Firefly Pyrocoelia pectoralis.</title>
        <authorList>
            <person name="Fu X."/>
            <person name="Meyer-Rochow V.B."/>
            <person name="Ballantyne L."/>
            <person name="Zhu X."/>
        </authorList>
    </citation>
    <scope>NUCLEOTIDE SEQUENCE [LARGE SCALE GENOMIC DNA]</scope>
    <source>
        <strain evidence="10">XCY_ONT2</strain>
    </source>
</reference>
<feature type="transmembrane region" description="Helical" evidence="8">
    <location>
        <begin position="292"/>
        <end position="311"/>
    </location>
</feature>
<evidence type="ECO:0000256" key="2">
    <source>
        <dbReference type="ARBA" id="ARBA00022475"/>
    </source>
</evidence>
<organism evidence="10 11">
    <name type="scientific">Pyrocoelia pectoralis</name>
    <dbReference type="NCBI Taxonomy" id="417401"/>
    <lineage>
        <taxon>Eukaryota</taxon>
        <taxon>Metazoa</taxon>
        <taxon>Ecdysozoa</taxon>
        <taxon>Arthropoda</taxon>
        <taxon>Hexapoda</taxon>
        <taxon>Insecta</taxon>
        <taxon>Pterygota</taxon>
        <taxon>Neoptera</taxon>
        <taxon>Endopterygota</taxon>
        <taxon>Coleoptera</taxon>
        <taxon>Polyphaga</taxon>
        <taxon>Elateriformia</taxon>
        <taxon>Elateroidea</taxon>
        <taxon>Lampyridae</taxon>
        <taxon>Lampyrinae</taxon>
        <taxon>Pyrocoelia</taxon>
    </lineage>
</organism>
<evidence type="ECO:0000259" key="9">
    <source>
        <dbReference type="PROSITE" id="PS50850"/>
    </source>
</evidence>
<feature type="transmembrane region" description="Helical" evidence="8">
    <location>
        <begin position="258"/>
        <end position="280"/>
    </location>
</feature>
<feature type="transmembrane region" description="Helical" evidence="8">
    <location>
        <begin position="113"/>
        <end position="134"/>
    </location>
</feature>
<evidence type="ECO:0000256" key="6">
    <source>
        <dbReference type="ARBA" id="ARBA00023180"/>
    </source>
</evidence>
<evidence type="ECO:0000256" key="4">
    <source>
        <dbReference type="ARBA" id="ARBA00022989"/>
    </source>
</evidence>
<dbReference type="PANTHER" id="PTHR48021:SF46">
    <property type="entry name" value="MAJOR FACILITATOR SUPERFAMILY (MFS) PROFILE DOMAIN-CONTAINING PROTEIN"/>
    <property type="match status" value="1"/>
</dbReference>
<dbReference type="PROSITE" id="PS00216">
    <property type="entry name" value="SUGAR_TRANSPORT_1"/>
    <property type="match status" value="2"/>
</dbReference>
<comment type="caution">
    <text evidence="10">The sequence shown here is derived from an EMBL/GenBank/DDBJ whole genome shotgun (WGS) entry which is preliminary data.</text>
</comment>
<evidence type="ECO:0000313" key="11">
    <source>
        <dbReference type="Proteomes" id="UP001329430"/>
    </source>
</evidence>
<feature type="transmembrane region" description="Helical" evidence="8">
    <location>
        <begin position="352"/>
        <end position="375"/>
    </location>
</feature>
<dbReference type="AlphaFoldDB" id="A0AAN7ZG50"/>
<feature type="domain" description="Major facilitator superfamily (MFS) profile" evidence="9">
    <location>
        <begin position="15"/>
        <end position="443"/>
    </location>
</feature>
<sequence length="501" mass="54937">MVVFDVSKVFSGRAPQILAALTGTLTALSDGMQYGWSAPIIPVLQSRSTPVHITNSDIVWIENIYLLGGLAGIPLTLYMLDKFGRKNTMLIAAVENLIAWLLVMFASTIDLVLVARFLTGLASDTNFVATPVYIAEISEKKIRGRLGSLIHIMMLIGILVIYGIGPFVSIAASSTVGVGVLVTQLLTFSFMPESPYYLLVKNKREEARKALQILRSSQDVDEELKEIAKVVEEENKVRGRPLELLTVKSNRKAFTIMTVLNFAQHYSGISVMLMNIHIILKDAVPIIPPRNAAILFSVFMLLACMVSALLIDSLGRRVLLYLSSFLTGASLLILATYFAFKYNGINVSAYNWVPIVAVMLYALTFKCGLGLIPIVMTAELYPTNVKALGCTASDAMYLIAATSSIYLFYDLQNKYGMHVPFFLFGCCCIFSGFFSVVVIPETKGKTLEEIQKLLKGEVMIVGNGVRSEAETGYEKRSLLSPLGDVVGHLDYGSVANDVLNK</sequence>
<keyword evidence="4 8" id="KW-1133">Transmembrane helix</keyword>
<dbReference type="InterPro" id="IPR050549">
    <property type="entry name" value="MFS_Trehalose_Transporter"/>
</dbReference>
<proteinExistence type="inferred from homology"/>
<dbReference type="EMBL" id="JAVRBK010000004">
    <property type="protein sequence ID" value="KAK5645065.1"/>
    <property type="molecule type" value="Genomic_DNA"/>
</dbReference>
<feature type="transmembrane region" description="Helical" evidence="8">
    <location>
        <begin position="318"/>
        <end position="340"/>
    </location>
</feature>
<keyword evidence="3 8" id="KW-0812">Transmembrane</keyword>
<feature type="transmembrane region" description="Helical" evidence="8">
    <location>
        <begin position="87"/>
        <end position="107"/>
    </location>
</feature>
<feature type="transmembrane region" description="Helical" evidence="8">
    <location>
        <begin position="61"/>
        <end position="80"/>
    </location>
</feature>
<keyword evidence="11" id="KW-1185">Reference proteome</keyword>